<name>A0A1I7YPW1_9BILA</name>
<keyword evidence="2" id="KW-1185">Reference proteome</keyword>
<feature type="region of interest" description="Disordered" evidence="1">
    <location>
        <begin position="89"/>
        <end position="119"/>
    </location>
</feature>
<dbReference type="AlphaFoldDB" id="A0A1I7YPW1"/>
<evidence type="ECO:0000313" key="2">
    <source>
        <dbReference type="Proteomes" id="UP000095287"/>
    </source>
</evidence>
<proteinExistence type="predicted"/>
<feature type="region of interest" description="Disordered" evidence="1">
    <location>
        <begin position="1"/>
        <end position="21"/>
    </location>
</feature>
<evidence type="ECO:0000313" key="3">
    <source>
        <dbReference type="WBParaSite" id="L893_g185.t1"/>
    </source>
</evidence>
<feature type="region of interest" description="Disordered" evidence="1">
    <location>
        <begin position="147"/>
        <end position="186"/>
    </location>
</feature>
<evidence type="ECO:0000256" key="1">
    <source>
        <dbReference type="SAM" id="MobiDB-lite"/>
    </source>
</evidence>
<feature type="compositionally biased region" description="Basic and acidic residues" evidence="1">
    <location>
        <begin position="147"/>
        <end position="182"/>
    </location>
</feature>
<dbReference type="WBParaSite" id="L893_g185.t1">
    <property type="protein sequence ID" value="L893_g185.t1"/>
    <property type="gene ID" value="L893_g185"/>
</dbReference>
<reference evidence="3" key="1">
    <citation type="submission" date="2016-11" db="UniProtKB">
        <authorList>
            <consortium name="WormBaseParasite"/>
        </authorList>
    </citation>
    <scope>IDENTIFICATION</scope>
</reference>
<accession>A0A1I7YPW1</accession>
<organism evidence="2 3">
    <name type="scientific">Steinernema glaseri</name>
    <dbReference type="NCBI Taxonomy" id="37863"/>
    <lineage>
        <taxon>Eukaryota</taxon>
        <taxon>Metazoa</taxon>
        <taxon>Ecdysozoa</taxon>
        <taxon>Nematoda</taxon>
        <taxon>Chromadorea</taxon>
        <taxon>Rhabditida</taxon>
        <taxon>Tylenchina</taxon>
        <taxon>Panagrolaimomorpha</taxon>
        <taxon>Strongyloidoidea</taxon>
        <taxon>Steinernematidae</taxon>
        <taxon>Steinernema</taxon>
    </lineage>
</organism>
<protein>
    <submittedName>
        <fullName evidence="3">Uncharacterized protein</fullName>
    </submittedName>
</protein>
<sequence>MIYRTPTAHIRNSESSSAETSFSRVDGGWEVVSCSRMSVGAKKESSKQMRLPSPNDATRLAHRVRRFVNRHCQSEGLLAKSAIPFQRSRLAFPRPREEPSEEEEKQEDEATVRGEGKNATLDLSTSAAAAASSVGFLKLLTMVADANSRKEEKASDEEQKQTTEGKKADSKDATKSERKEAKPGIFHGFSVSDILSPFDSLANGDDQQWHIRSYHLTLDGRIRTYNPD</sequence>
<dbReference type="Proteomes" id="UP000095287">
    <property type="component" value="Unplaced"/>
</dbReference>